<keyword evidence="2" id="KW-1185">Reference proteome</keyword>
<reference evidence="2" key="1">
    <citation type="submission" date="2017-04" db="EMBL/GenBank/DDBJ databases">
        <authorList>
            <person name="Varghese N."/>
            <person name="Submissions S."/>
        </authorList>
    </citation>
    <scope>NUCLEOTIDE SEQUENCE [LARGE SCALE GENOMIC DNA]</scope>
    <source>
        <strain evidence="2">VKM Ac-2121</strain>
    </source>
</reference>
<dbReference type="EMBL" id="FXBM01000001">
    <property type="protein sequence ID" value="SMH31474.1"/>
    <property type="molecule type" value="Genomic_DNA"/>
</dbReference>
<evidence type="ECO:0000313" key="1">
    <source>
        <dbReference type="EMBL" id="SMH31474.1"/>
    </source>
</evidence>
<accession>A0A1X7N2I7</accession>
<sequence>MGDDGRRWGEAALYTDAVLTAPFALAVIAEATGSRVVGGRTADAHVPLYSGPTSARVSVAGFGDSVPITVDVRDERGQKEARAAAQALGLELAAYAGWTVTPGF</sequence>
<dbReference type="AlphaFoldDB" id="A0A1X7N2I7"/>
<dbReference type="RefSeq" id="WP_165759518.1">
    <property type="nucleotide sequence ID" value="NZ_FXBM01000001.1"/>
</dbReference>
<proteinExistence type="predicted"/>
<name>A0A1X7N2I7_9MICO</name>
<protein>
    <submittedName>
        <fullName evidence="1">Uncharacterized protein</fullName>
    </submittedName>
</protein>
<evidence type="ECO:0000313" key="2">
    <source>
        <dbReference type="Proteomes" id="UP000193711"/>
    </source>
</evidence>
<organism evidence="1 2">
    <name type="scientific">Rathayibacter oskolensis</name>
    <dbReference type="NCBI Taxonomy" id="1891671"/>
    <lineage>
        <taxon>Bacteria</taxon>
        <taxon>Bacillati</taxon>
        <taxon>Actinomycetota</taxon>
        <taxon>Actinomycetes</taxon>
        <taxon>Micrococcales</taxon>
        <taxon>Microbacteriaceae</taxon>
        <taxon>Rathayibacter</taxon>
    </lineage>
</organism>
<dbReference type="Proteomes" id="UP000193711">
    <property type="component" value="Unassembled WGS sequence"/>
</dbReference>
<gene>
    <name evidence="1" type="ORF">SAMN06295885_0590</name>
</gene>